<proteinExistence type="predicted"/>
<accession>A0ABP0EFI0</accession>
<feature type="region of interest" description="Disordered" evidence="6">
    <location>
        <begin position="587"/>
        <end position="632"/>
    </location>
</feature>
<feature type="region of interest" description="Disordered" evidence="6">
    <location>
        <begin position="183"/>
        <end position="220"/>
    </location>
</feature>
<reference evidence="8 9" key="1">
    <citation type="submission" date="2024-01" db="EMBL/GenBank/DDBJ databases">
        <authorList>
            <consortium name="Genoscope - CEA"/>
            <person name="William W."/>
        </authorList>
    </citation>
    <scope>NUCLEOTIDE SEQUENCE [LARGE SCALE GENOMIC DNA]</scope>
    <source>
        <strain evidence="8 9">29B2s-10</strain>
    </source>
</reference>
<dbReference type="PANTHER" id="PTHR16515">
    <property type="entry name" value="PR DOMAIN ZINC FINGER PROTEIN"/>
    <property type="match status" value="1"/>
</dbReference>
<name>A0ABP0EFI0_9ASCO</name>
<evidence type="ECO:0000256" key="2">
    <source>
        <dbReference type="ARBA" id="ARBA00022737"/>
    </source>
</evidence>
<keyword evidence="4" id="KW-0862">Zinc</keyword>
<evidence type="ECO:0000313" key="8">
    <source>
        <dbReference type="EMBL" id="CAK7913300.1"/>
    </source>
</evidence>
<feature type="region of interest" description="Disordered" evidence="6">
    <location>
        <begin position="1"/>
        <end position="46"/>
    </location>
</feature>
<feature type="compositionally biased region" description="Low complexity" evidence="6">
    <location>
        <begin position="327"/>
        <end position="336"/>
    </location>
</feature>
<dbReference type="PROSITE" id="PS00028">
    <property type="entry name" value="ZINC_FINGER_C2H2_1"/>
    <property type="match status" value="2"/>
</dbReference>
<feature type="region of interest" description="Disordered" evidence="6">
    <location>
        <begin position="531"/>
        <end position="569"/>
    </location>
</feature>
<dbReference type="Proteomes" id="UP001497600">
    <property type="component" value="Chromosome F"/>
</dbReference>
<keyword evidence="9" id="KW-1185">Reference proteome</keyword>
<feature type="region of interest" description="Disordered" evidence="6">
    <location>
        <begin position="265"/>
        <end position="290"/>
    </location>
</feature>
<keyword evidence="3 5" id="KW-0863">Zinc-finger</keyword>
<dbReference type="InterPro" id="IPR013087">
    <property type="entry name" value="Znf_C2H2_type"/>
</dbReference>
<keyword evidence="1" id="KW-0479">Metal-binding</keyword>
<feature type="compositionally biased region" description="Low complexity" evidence="6">
    <location>
        <begin position="532"/>
        <end position="567"/>
    </location>
</feature>
<protein>
    <recommendedName>
        <fullName evidence="7">C2H2-type domain-containing protein</fullName>
    </recommendedName>
</protein>
<feature type="compositionally biased region" description="Low complexity" evidence="6">
    <location>
        <begin position="265"/>
        <end position="287"/>
    </location>
</feature>
<feature type="region of interest" description="Disordered" evidence="6">
    <location>
        <begin position="458"/>
        <end position="514"/>
    </location>
</feature>
<feature type="compositionally biased region" description="Acidic residues" evidence="6">
    <location>
        <begin position="617"/>
        <end position="627"/>
    </location>
</feature>
<dbReference type="PANTHER" id="PTHR16515:SF58">
    <property type="entry name" value="ZINC FINGER PROTEIN 22"/>
    <property type="match status" value="1"/>
</dbReference>
<evidence type="ECO:0000256" key="4">
    <source>
        <dbReference type="ARBA" id="ARBA00022833"/>
    </source>
</evidence>
<feature type="region of interest" description="Disordered" evidence="6">
    <location>
        <begin position="787"/>
        <end position="810"/>
    </location>
</feature>
<organism evidence="8 9">
    <name type="scientific">[Candida] anglica</name>
    <dbReference type="NCBI Taxonomy" id="148631"/>
    <lineage>
        <taxon>Eukaryota</taxon>
        <taxon>Fungi</taxon>
        <taxon>Dikarya</taxon>
        <taxon>Ascomycota</taxon>
        <taxon>Saccharomycotina</taxon>
        <taxon>Pichiomycetes</taxon>
        <taxon>Debaryomycetaceae</taxon>
        <taxon>Kurtzmaniella</taxon>
    </lineage>
</organism>
<feature type="compositionally biased region" description="Gly residues" evidence="6">
    <location>
        <begin position="20"/>
        <end position="35"/>
    </location>
</feature>
<evidence type="ECO:0000256" key="1">
    <source>
        <dbReference type="ARBA" id="ARBA00022723"/>
    </source>
</evidence>
<feature type="compositionally biased region" description="Polar residues" evidence="6">
    <location>
        <begin position="337"/>
        <end position="346"/>
    </location>
</feature>
<feature type="compositionally biased region" description="Low complexity" evidence="6">
    <location>
        <begin position="483"/>
        <end position="510"/>
    </location>
</feature>
<dbReference type="SMART" id="SM00355">
    <property type="entry name" value="ZnF_C2H2"/>
    <property type="match status" value="2"/>
</dbReference>
<dbReference type="PROSITE" id="PS50157">
    <property type="entry name" value="ZINC_FINGER_C2H2_2"/>
    <property type="match status" value="2"/>
</dbReference>
<evidence type="ECO:0000259" key="7">
    <source>
        <dbReference type="PROSITE" id="PS50157"/>
    </source>
</evidence>
<feature type="domain" description="C2H2-type" evidence="7">
    <location>
        <begin position="757"/>
        <end position="784"/>
    </location>
</feature>
<keyword evidence="2" id="KW-0677">Repeat</keyword>
<dbReference type="InterPro" id="IPR050331">
    <property type="entry name" value="Zinc_finger"/>
</dbReference>
<dbReference type="Gene3D" id="3.30.160.60">
    <property type="entry name" value="Classic Zinc Finger"/>
    <property type="match status" value="2"/>
</dbReference>
<evidence type="ECO:0000256" key="5">
    <source>
        <dbReference type="PROSITE-ProRule" id="PRU00042"/>
    </source>
</evidence>
<sequence length="810" mass="88571">MDYNLNSGRDMYQDTREGQGHGQSNGGGGGGGGSGEYDFDSGVGGAGLESLMEQREWEKDDYSVTAPASGGYQPMETAGFLLNNKNNFPGNPSFLPNSANVGSATNMSDMDESPQFTIDSELFFDPMAVDVDVADEFVATAPVQAPPQSSAFTFSSQTINPQVQYSNNLNPHNYQGQSLETQHNAEHTSISGINPSSSFHELSPLTTVNSHTPSVSSLHSTQPSFFSAQQYLTRNSIDQGPPSSYHRASLDLYTKSRVSIDSQHSINSSINNNNNSNNKNNRVRSNSGAAPGRYTLFTNSISNYIPFMNNQRTVSGSPSFSGPPSPSSHSPPFNNSVGHGSNNGMEQYTVPVMGGGSQQATPSRHLIRSIFKNKENGRGFVDLENAPQKDGYESYINQEDQGGPNMMMDGVNMSMTPISVGGNQDGTTTLDNTEFYGEGFLNEDLMMGTTVKDELEDVSATKKPKKSKRRLFTRFKSNPIEDANNTNNNNSNASTNNSNSNNTFNANMNSGGIPNITETELEQLDGIEEHSSISIPSSSAASHAALALDQTSSNTSHNQTTNNTSMNEPDYAALFEKVGKRKNIVKPSSYISKNKPRFKEQQTEAGIETTSNPNSYVDEDIKEEEEPLSLSSASRLLGNKLLTRKKDNSPLETSDSNSMGAISATSSNVQSLNIDKNGQTEGVEVDLESLDLPANTQVFPTSVVNSKSKIRGRKENKAADMSDSSKIFSCTHCTRRFKRQEHLKRHFRSLHTFDKPYDCHICHKKFSRSDNLNQHLKIHKLEEEELARREGLGGDGTEQFSIKEEDEEEL</sequence>
<evidence type="ECO:0000256" key="6">
    <source>
        <dbReference type="SAM" id="MobiDB-lite"/>
    </source>
</evidence>
<dbReference type="SUPFAM" id="SSF57667">
    <property type="entry name" value="beta-beta-alpha zinc fingers"/>
    <property type="match status" value="1"/>
</dbReference>
<feature type="domain" description="C2H2-type" evidence="7">
    <location>
        <begin position="728"/>
        <end position="756"/>
    </location>
</feature>
<evidence type="ECO:0000313" key="9">
    <source>
        <dbReference type="Proteomes" id="UP001497600"/>
    </source>
</evidence>
<gene>
    <name evidence="8" type="ORF">CAAN4_F11056</name>
</gene>
<feature type="compositionally biased region" description="Basic residues" evidence="6">
    <location>
        <begin position="462"/>
        <end position="473"/>
    </location>
</feature>
<dbReference type="InterPro" id="IPR036236">
    <property type="entry name" value="Znf_C2H2_sf"/>
</dbReference>
<feature type="region of interest" description="Disordered" evidence="6">
    <location>
        <begin position="314"/>
        <end position="361"/>
    </location>
</feature>
<dbReference type="EMBL" id="OZ004258">
    <property type="protein sequence ID" value="CAK7913300.1"/>
    <property type="molecule type" value="Genomic_DNA"/>
</dbReference>
<dbReference type="Pfam" id="PF00096">
    <property type="entry name" value="zf-C2H2"/>
    <property type="match status" value="2"/>
</dbReference>
<evidence type="ECO:0000256" key="3">
    <source>
        <dbReference type="ARBA" id="ARBA00022771"/>
    </source>
</evidence>